<keyword evidence="3" id="KW-0238">DNA-binding</keyword>
<dbReference type="AlphaFoldDB" id="A0AAJ5WUE1"/>
<dbReference type="PROSITE" id="PS50110">
    <property type="entry name" value="RESPONSE_REGULATORY"/>
    <property type="match status" value="1"/>
</dbReference>
<name>A0AAJ5WUE1_9BACT</name>
<dbReference type="Pfam" id="PF00196">
    <property type="entry name" value="GerE"/>
    <property type="match status" value="1"/>
</dbReference>
<proteinExistence type="predicted"/>
<protein>
    <submittedName>
        <fullName evidence="8">Response regulator transcription factor</fullName>
    </submittedName>
</protein>
<evidence type="ECO:0000313" key="8">
    <source>
        <dbReference type="EMBL" id="WEK35837.1"/>
    </source>
</evidence>
<evidence type="ECO:0000256" key="3">
    <source>
        <dbReference type="ARBA" id="ARBA00023125"/>
    </source>
</evidence>
<dbReference type="InterPro" id="IPR058245">
    <property type="entry name" value="NreC/VraR/RcsB-like_REC"/>
</dbReference>
<gene>
    <name evidence="8" type="ORF">P0Y53_25405</name>
</gene>
<keyword evidence="4" id="KW-0804">Transcription</keyword>
<evidence type="ECO:0000259" key="7">
    <source>
        <dbReference type="PROSITE" id="PS50110"/>
    </source>
</evidence>
<dbReference type="PANTHER" id="PTHR43214">
    <property type="entry name" value="TWO-COMPONENT RESPONSE REGULATOR"/>
    <property type="match status" value="1"/>
</dbReference>
<dbReference type="CDD" id="cd06170">
    <property type="entry name" value="LuxR_C_like"/>
    <property type="match status" value="1"/>
</dbReference>
<reference evidence="8" key="1">
    <citation type="submission" date="2023-03" db="EMBL/GenBank/DDBJ databases">
        <title>Andean soil-derived lignocellulolytic bacterial consortium as a source of novel taxa and putative plastic-active enzymes.</title>
        <authorList>
            <person name="Diaz-Garcia L."/>
            <person name="Chuvochina M."/>
            <person name="Feuerriegel G."/>
            <person name="Bunk B."/>
            <person name="Sproer C."/>
            <person name="Streit W.R."/>
            <person name="Rodriguez L.M."/>
            <person name="Overmann J."/>
            <person name="Jimenez D.J."/>
        </authorList>
    </citation>
    <scope>NUCLEOTIDE SEQUENCE</scope>
    <source>
        <strain evidence="8">MAG 7</strain>
    </source>
</reference>
<evidence type="ECO:0000313" key="9">
    <source>
        <dbReference type="Proteomes" id="UP001220610"/>
    </source>
</evidence>
<accession>A0AAJ5WUE1</accession>
<dbReference type="InterPro" id="IPR000792">
    <property type="entry name" value="Tscrpt_reg_LuxR_C"/>
</dbReference>
<sequence length="225" mass="25122">MKKPDGEKVIKVAIADDHALFRAGVKTALSAKKDVELIAEADNGMQLLNLLKHIEPDVILLDIQMPIMDGIQTLPEIRKLRPEAKVVVLSMHNDHSMISKLMEIGANSYLTKNSDSETIYQAIKTCFEQEFFFNELTNKALLTGLRTKRTDIPGPQDVNLSDKEMRVLKLMCEEKTTKEIADIVEISPRTVEAIRDKLKTKTGAKSMAGLVMYAVKNGIIDQQGN</sequence>
<dbReference type="Proteomes" id="UP001220610">
    <property type="component" value="Chromosome"/>
</dbReference>
<dbReference type="SUPFAM" id="SSF52172">
    <property type="entry name" value="CheY-like"/>
    <property type="match status" value="1"/>
</dbReference>
<dbReference type="GO" id="GO:0006355">
    <property type="term" value="P:regulation of DNA-templated transcription"/>
    <property type="evidence" value="ECO:0007669"/>
    <property type="project" value="InterPro"/>
</dbReference>
<feature type="domain" description="Response regulatory" evidence="7">
    <location>
        <begin position="11"/>
        <end position="127"/>
    </location>
</feature>
<evidence type="ECO:0000259" key="6">
    <source>
        <dbReference type="PROSITE" id="PS50043"/>
    </source>
</evidence>
<evidence type="ECO:0000256" key="4">
    <source>
        <dbReference type="ARBA" id="ARBA00023163"/>
    </source>
</evidence>
<evidence type="ECO:0000256" key="1">
    <source>
        <dbReference type="ARBA" id="ARBA00022553"/>
    </source>
</evidence>
<feature type="modified residue" description="4-aspartylphosphate" evidence="5">
    <location>
        <position position="62"/>
    </location>
</feature>
<dbReference type="Pfam" id="PF00072">
    <property type="entry name" value="Response_reg"/>
    <property type="match status" value="1"/>
</dbReference>
<dbReference type="PANTHER" id="PTHR43214:SF41">
    <property type="entry name" value="NITRATE_NITRITE RESPONSE REGULATOR PROTEIN NARP"/>
    <property type="match status" value="1"/>
</dbReference>
<dbReference type="InterPro" id="IPR001789">
    <property type="entry name" value="Sig_transdc_resp-reg_receiver"/>
</dbReference>
<keyword evidence="2" id="KW-0805">Transcription regulation</keyword>
<feature type="domain" description="HTH luxR-type" evidence="6">
    <location>
        <begin position="153"/>
        <end position="218"/>
    </location>
</feature>
<dbReference type="Gene3D" id="3.40.50.2300">
    <property type="match status" value="1"/>
</dbReference>
<dbReference type="SMART" id="SM00448">
    <property type="entry name" value="REC"/>
    <property type="match status" value="1"/>
</dbReference>
<evidence type="ECO:0000256" key="2">
    <source>
        <dbReference type="ARBA" id="ARBA00023015"/>
    </source>
</evidence>
<keyword evidence="1 5" id="KW-0597">Phosphoprotein</keyword>
<dbReference type="SUPFAM" id="SSF46894">
    <property type="entry name" value="C-terminal effector domain of the bipartite response regulators"/>
    <property type="match status" value="1"/>
</dbReference>
<evidence type="ECO:0000256" key="5">
    <source>
        <dbReference type="PROSITE-ProRule" id="PRU00169"/>
    </source>
</evidence>
<dbReference type="GO" id="GO:0003677">
    <property type="term" value="F:DNA binding"/>
    <property type="evidence" value="ECO:0007669"/>
    <property type="project" value="UniProtKB-KW"/>
</dbReference>
<dbReference type="GO" id="GO:0000160">
    <property type="term" value="P:phosphorelay signal transduction system"/>
    <property type="evidence" value="ECO:0007669"/>
    <property type="project" value="InterPro"/>
</dbReference>
<dbReference type="InterPro" id="IPR039420">
    <property type="entry name" value="WalR-like"/>
</dbReference>
<dbReference type="EMBL" id="CP119311">
    <property type="protein sequence ID" value="WEK35837.1"/>
    <property type="molecule type" value="Genomic_DNA"/>
</dbReference>
<dbReference type="InterPro" id="IPR016032">
    <property type="entry name" value="Sig_transdc_resp-reg_C-effctor"/>
</dbReference>
<organism evidence="8 9">
    <name type="scientific">Candidatus Pseudobacter hemicellulosilyticus</name>
    <dbReference type="NCBI Taxonomy" id="3121375"/>
    <lineage>
        <taxon>Bacteria</taxon>
        <taxon>Pseudomonadati</taxon>
        <taxon>Bacteroidota</taxon>
        <taxon>Chitinophagia</taxon>
        <taxon>Chitinophagales</taxon>
        <taxon>Chitinophagaceae</taxon>
        <taxon>Pseudobacter</taxon>
    </lineage>
</organism>
<dbReference type="PROSITE" id="PS50043">
    <property type="entry name" value="HTH_LUXR_2"/>
    <property type="match status" value="1"/>
</dbReference>
<dbReference type="SMART" id="SM00421">
    <property type="entry name" value="HTH_LUXR"/>
    <property type="match status" value="1"/>
</dbReference>
<dbReference type="CDD" id="cd17535">
    <property type="entry name" value="REC_NarL-like"/>
    <property type="match status" value="1"/>
</dbReference>
<dbReference type="InterPro" id="IPR011006">
    <property type="entry name" value="CheY-like_superfamily"/>
</dbReference>